<accession>A0A9P1CX94</accession>
<comment type="caution">
    <text evidence="9">The sequence shown here is derived from an EMBL/GenBank/DDBJ whole genome shotgun (WGS) entry which is preliminary data.</text>
</comment>
<evidence type="ECO:0000256" key="4">
    <source>
        <dbReference type="ARBA" id="ARBA00023136"/>
    </source>
</evidence>
<reference evidence="9" key="1">
    <citation type="submission" date="2022-10" db="EMBL/GenBank/DDBJ databases">
        <authorList>
            <person name="Chen Y."/>
            <person name="Dougan E. K."/>
            <person name="Chan C."/>
            <person name="Rhodes N."/>
            <person name="Thang M."/>
        </authorList>
    </citation>
    <scope>NUCLEOTIDE SEQUENCE</scope>
</reference>
<comment type="similarity">
    <text evidence="6">Belongs to the OXA1/ALB3/YidC family.</text>
</comment>
<evidence type="ECO:0000313" key="12">
    <source>
        <dbReference type="Proteomes" id="UP001152797"/>
    </source>
</evidence>
<feature type="repeat" description="ANK" evidence="5">
    <location>
        <begin position="551"/>
        <end position="573"/>
    </location>
</feature>
<proteinExistence type="inferred from homology"/>
<dbReference type="InterPro" id="IPR005637">
    <property type="entry name" value="TAP_C_dom"/>
</dbReference>
<keyword evidence="2 6" id="KW-0812">Transmembrane</keyword>
<dbReference type="InterPro" id="IPR001708">
    <property type="entry name" value="YidC/ALB3/OXA1/COX18"/>
</dbReference>
<feature type="region of interest" description="Disordered" evidence="7">
    <location>
        <begin position="739"/>
        <end position="760"/>
    </location>
</feature>
<keyword evidence="5" id="KW-0040">ANK repeat</keyword>
<gene>
    <name evidence="9" type="ORF">C1SCF055_LOCUS25577</name>
</gene>
<dbReference type="Pfam" id="PF13637">
    <property type="entry name" value="Ank_4"/>
    <property type="match status" value="1"/>
</dbReference>
<dbReference type="Pfam" id="PF02096">
    <property type="entry name" value="60KD_IMP"/>
    <property type="match status" value="1"/>
</dbReference>
<evidence type="ECO:0000259" key="8">
    <source>
        <dbReference type="PROSITE" id="PS51281"/>
    </source>
</evidence>
<dbReference type="EMBL" id="CAMXCT030002621">
    <property type="protein sequence ID" value="CAL4786685.1"/>
    <property type="molecule type" value="Genomic_DNA"/>
</dbReference>
<dbReference type="Proteomes" id="UP001152797">
    <property type="component" value="Unassembled WGS sequence"/>
</dbReference>
<organism evidence="9">
    <name type="scientific">Cladocopium goreaui</name>
    <dbReference type="NCBI Taxonomy" id="2562237"/>
    <lineage>
        <taxon>Eukaryota</taxon>
        <taxon>Sar</taxon>
        <taxon>Alveolata</taxon>
        <taxon>Dinophyceae</taxon>
        <taxon>Suessiales</taxon>
        <taxon>Symbiodiniaceae</taxon>
        <taxon>Cladocopium</taxon>
    </lineage>
</organism>
<dbReference type="EMBL" id="CAMXCT010002621">
    <property type="protein sequence ID" value="CAI3999373.1"/>
    <property type="molecule type" value="Genomic_DNA"/>
</dbReference>
<evidence type="ECO:0000313" key="9">
    <source>
        <dbReference type="EMBL" id="CAI3999373.1"/>
    </source>
</evidence>
<keyword evidence="4" id="KW-0472">Membrane</keyword>
<feature type="domain" description="TAP-C" evidence="8">
    <location>
        <begin position="423"/>
        <end position="478"/>
    </location>
</feature>
<evidence type="ECO:0000313" key="10">
    <source>
        <dbReference type="EMBL" id="CAL1152748.1"/>
    </source>
</evidence>
<dbReference type="PROSITE" id="PS51281">
    <property type="entry name" value="TAP_C"/>
    <property type="match status" value="1"/>
</dbReference>
<keyword evidence="3" id="KW-1133">Transmembrane helix</keyword>
<dbReference type="Gene3D" id="1.25.40.20">
    <property type="entry name" value="Ankyrin repeat-containing domain"/>
    <property type="match status" value="1"/>
</dbReference>
<dbReference type="SUPFAM" id="SSF48403">
    <property type="entry name" value="Ankyrin repeat"/>
    <property type="match status" value="1"/>
</dbReference>
<evidence type="ECO:0000256" key="7">
    <source>
        <dbReference type="SAM" id="MobiDB-lite"/>
    </source>
</evidence>
<dbReference type="AlphaFoldDB" id="A0A9P1CX94"/>
<dbReference type="SMART" id="SM00248">
    <property type="entry name" value="ANK"/>
    <property type="match status" value="3"/>
</dbReference>
<dbReference type="PROSITE" id="PS50088">
    <property type="entry name" value="ANK_REPEAT"/>
    <property type="match status" value="2"/>
</dbReference>
<dbReference type="GO" id="GO:0032977">
    <property type="term" value="F:membrane insertase activity"/>
    <property type="evidence" value="ECO:0007669"/>
    <property type="project" value="InterPro"/>
</dbReference>
<evidence type="ECO:0000256" key="6">
    <source>
        <dbReference type="RuleBase" id="RU003945"/>
    </source>
</evidence>
<evidence type="ECO:0000313" key="11">
    <source>
        <dbReference type="EMBL" id="CAL4786685.1"/>
    </source>
</evidence>
<dbReference type="PROSITE" id="PS50297">
    <property type="entry name" value="ANK_REP_REGION"/>
    <property type="match status" value="2"/>
</dbReference>
<dbReference type="GO" id="GO:0051205">
    <property type="term" value="P:protein insertion into membrane"/>
    <property type="evidence" value="ECO:0007669"/>
    <property type="project" value="TreeGrafter"/>
</dbReference>
<dbReference type="EMBL" id="CAMXCT020002621">
    <property type="protein sequence ID" value="CAL1152748.1"/>
    <property type="molecule type" value="Genomic_DNA"/>
</dbReference>
<dbReference type="GO" id="GO:0016020">
    <property type="term" value="C:membrane"/>
    <property type="evidence" value="ECO:0007669"/>
    <property type="project" value="UniProtKB-SubCell"/>
</dbReference>
<evidence type="ECO:0000256" key="1">
    <source>
        <dbReference type="ARBA" id="ARBA00004141"/>
    </source>
</evidence>
<dbReference type="PANTHER" id="PTHR12428">
    <property type="entry name" value="OXA1"/>
    <property type="match status" value="1"/>
</dbReference>
<name>A0A9P1CX94_9DINO</name>
<dbReference type="NCBIfam" id="TIGR03592">
    <property type="entry name" value="yidC_oxa1_cterm"/>
    <property type="match status" value="1"/>
</dbReference>
<dbReference type="InterPro" id="IPR047196">
    <property type="entry name" value="YidC_ALB_C"/>
</dbReference>
<dbReference type="OrthoDB" id="2148490at2759"/>
<reference evidence="10" key="2">
    <citation type="submission" date="2024-04" db="EMBL/GenBank/DDBJ databases">
        <authorList>
            <person name="Chen Y."/>
            <person name="Shah S."/>
            <person name="Dougan E. K."/>
            <person name="Thang M."/>
            <person name="Chan C."/>
        </authorList>
    </citation>
    <scope>NUCLEOTIDE SEQUENCE [LARGE SCALE GENOMIC DNA]</scope>
</reference>
<dbReference type="CDD" id="cd20070">
    <property type="entry name" value="5TM_YidC_Alb3"/>
    <property type="match status" value="1"/>
</dbReference>
<evidence type="ECO:0000256" key="3">
    <source>
        <dbReference type="ARBA" id="ARBA00022989"/>
    </source>
</evidence>
<comment type="subcellular location">
    <subcellularLocation>
        <location evidence="1 6">Membrane</location>
        <topology evidence="1 6">Multi-pass membrane protein</topology>
    </subcellularLocation>
</comment>
<keyword evidence="12" id="KW-1185">Reference proteome</keyword>
<dbReference type="InterPro" id="IPR028055">
    <property type="entry name" value="YidC/Oxa/ALB_C"/>
</dbReference>
<dbReference type="InterPro" id="IPR002110">
    <property type="entry name" value="Ankyrin_rpt"/>
</dbReference>
<dbReference type="GO" id="GO:0051028">
    <property type="term" value="P:mRNA transport"/>
    <property type="evidence" value="ECO:0007669"/>
    <property type="project" value="InterPro"/>
</dbReference>
<sequence>MTSQSRVMERPELRAALAGAAMIASQLGDAPAFLSAARPAHVGAMGTTAATAATPATAVPASGGTATATRWGMGLATAGLCVARAGRRARRVPRRAGPEMVEFLQHAQAQMGQMGEANFLQQVQEFCQQANLATGDHSVPAEVAATLQQWADGLSENAGRLAHEIVPPAYAADLPPVELDPNTTYLYGPDGAVLVDPMNNKPITDDWWNGFIGFQASLIKGIDAILRENGVEQAFGWTIVLYTAFIKLLFFPLQQGQLKSTSMMQLLQPKVKEIQERYKDDPDTQQRLLGQLYSVMDVNPLGGCLPVLLQLPIFWSLYGCWRRLAAEKFPHYTEGWLWVPSLAQPNPDFQFKFDWLLQWKDGQPEMGWSDYLAYLVFPAILVGSTIIQQQQASSSRPKSGNEDDPQNVMLQVLPWISVYFIGSLSLELPQAVSVYYSMNTAFSVAQTQVVKWGLRKEIAGYEEFERTGKFPDGAFEDMVRQAQAPPTTLHEAALRGDVQYIEEMLAEPEADINKWDEKQIAPIGYAVACGNLDAVKLLLERGADVTVKDGQDNTFLHYAAGYGQMEILKVLLDAVEKEWPDNTWNNFRNRKGQDVVDAARVNRKGQVVDFLCERLGIEVETVKLPAPAAPAGSADSSEAARARAALLAAAGAEQAPDASAAAPQAGNASAMRAALDKLKSNPEAVEQAKKMMGNMPPQMLQMLTGGKVSEEQAKKAMDAIADMSSEELLERADMVSNKMAKETVPPAEAPPNAKPARSVD</sequence>
<dbReference type="PANTHER" id="PTHR12428:SF14">
    <property type="entry name" value="ALBINO3-LIKE PROTEIN 1, CHLOROPLASTIC"/>
    <property type="match status" value="1"/>
</dbReference>
<dbReference type="InterPro" id="IPR036770">
    <property type="entry name" value="Ankyrin_rpt-contain_sf"/>
</dbReference>
<dbReference type="GO" id="GO:0005634">
    <property type="term" value="C:nucleus"/>
    <property type="evidence" value="ECO:0007669"/>
    <property type="project" value="InterPro"/>
</dbReference>
<evidence type="ECO:0000256" key="2">
    <source>
        <dbReference type="ARBA" id="ARBA00022692"/>
    </source>
</evidence>
<protein>
    <submittedName>
        <fullName evidence="11">Membrane insertase YidC/Oxa/ALB C-terminal domain-containing protein</fullName>
    </submittedName>
</protein>
<evidence type="ECO:0000256" key="5">
    <source>
        <dbReference type="PROSITE-ProRule" id="PRU00023"/>
    </source>
</evidence>
<feature type="repeat" description="ANK" evidence="5">
    <location>
        <begin position="518"/>
        <end position="550"/>
    </location>
</feature>